<sequence>MNQPTRSWEQLQAGVYHGDVEAYHQLSTALLDYSPPEQVFWHMLMANRYQYGPAYLNSFYAWENAYGTERNRWLDIDPDTRQLMRQLLQKGASRGEILGSTILRELDSLEKLGPVPPDTAH</sequence>
<proteinExistence type="predicted"/>
<evidence type="ECO:0000313" key="2">
    <source>
        <dbReference type="Proteomes" id="UP001500454"/>
    </source>
</evidence>
<organism evidence="1 2">
    <name type="scientific">Hymenobacter koreensis</name>
    <dbReference type="NCBI Taxonomy" id="1084523"/>
    <lineage>
        <taxon>Bacteria</taxon>
        <taxon>Pseudomonadati</taxon>
        <taxon>Bacteroidota</taxon>
        <taxon>Cytophagia</taxon>
        <taxon>Cytophagales</taxon>
        <taxon>Hymenobacteraceae</taxon>
        <taxon>Hymenobacter</taxon>
    </lineage>
</organism>
<protein>
    <recommendedName>
        <fullName evidence="3">DUF4375 domain-containing protein</fullName>
    </recommendedName>
</protein>
<evidence type="ECO:0008006" key="3">
    <source>
        <dbReference type="Google" id="ProtNLM"/>
    </source>
</evidence>
<dbReference type="EMBL" id="BAABHA010000010">
    <property type="protein sequence ID" value="GAA4388254.1"/>
    <property type="molecule type" value="Genomic_DNA"/>
</dbReference>
<dbReference type="RefSeq" id="WP_345226376.1">
    <property type="nucleotide sequence ID" value="NZ_BAABHA010000010.1"/>
</dbReference>
<dbReference type="Proteomes" id="UP001500454">
    <property type="component" value="Unassembled WGS sequence"/>
</dbReference>
<name>A0ABP8JBP1_9BACT</name>
<accession>A0ABP8JBP1</accession>
<reference evidence="2" key="1">
    <citation type="journal article" date="2019" name="Int. J. Syst. Evol. Microbiol.">
        <title>The Global Catalogue of Microorganisms (GCM) 10K type strain sequencing project: providing services to taxonomists for standard genome sequencing and annotation.</title>
        <authorList>
            <consortium name="The Broad Institute Genomics Platform"/>
            <consortium name="The Broad Institute Genome Sequencing Center for Infectious Disease"/>
            <person name="Wu L."/>
            <person name="Ma J."/>
        </authorList>
    </citation>
    <scope>NUCLEOTIDE SEQUENCE [LARGE SCALE GENOMIC DNA]</scope>
    <source>
        <strain evidence="2">JCM 17924</strain>
    </source>
</reference>
<keyword evidence="2" id="KW-1185">Reference proteome</keyword>
<gene>
    <name evidence="1" type="ORF">GCM10023186_34730</name>
</gene>
<evidence type="ECO:0000313" key="1">
    <source>
        <dbReference type="EMBL" id="GAA4388254.1"/>
    </source>
</evidence>
<comment type="caution">
    <text evidence="1">The sequence shown here is derived from an EMBL/GenBank/DDBJ whole genome shotgun (WGS) entry which is preliminary data.</text>
</comment>